<dbReference type="STRING" id="634771.SAMN04488128_106147"/>
<dbReference type="InterPro" id="IPR011009">
    <property type="entry name" value="Kinase-like_dom_sf"/>
</dbReference>
<dbReference type="PANTHER" id="PTHR21064:SF6">
    <property type="entry name" value="AMINOGLYCOSIDE PHOSPHOTRANSFERASE DOMAIN-CONTAINING PROTEIN"/>
    <property type="match status" value="1"/>
</dbReference>
<dbReference type="PANTHER" id="PTHR21064">
    <property type="entry name" value="AMINOGLYCOSIDE PHOSPHOTRANSFERASE DOMAIN-CONTAINING PROTEIN-RELATED"/>
    <property type="match status" value="1"/>
</dbReference>
<dbReference type="EMBL" id="FUWZ01000006">
    <property type="protein sequence ID" value="SKA43242.1"/>
    <property type="molecule type" value="Genomic_DNA"/>
</dbReference>
<dbReference type="GO" id="GO:0009088">
    <property type="term" value="P:threonine biosynthetic process"/>
    <property type="evidence" value="ECO:0007669"/>
    <property type="project" value="TreeGrafter"/>
</dbReference>
<keyword evidence="4" id="KW-1185">Reference proteome</keyword>
<reference evidence="4" key="1">
    <citation type="submission" date="2017-02" db="EMBL/GenBank/DDBJ databases">
        <authorList>
            <person name="Varghese N."/>
            <person name="Submissions S."/>
        </authorList>
    </citation>
    <scope>NUCLEOTIDE SEQUENCE [LARGE SCALE GENOMIC DNA]</scope>
    <source>
        <strain evidence="4">DSM 22224</strain>
    </source>
</reference>
<protein>
    <submittedName>
        <fullName evidence="3">Ser/Thr protein kinase RdoA involved in Cpx stress response, MazF antagonist</fullName>
    </submittedName>
</protein>
<dbReference type="InterPro" id="IPR050249">
    <property type="entry name" value="Pseudomonas-type_ThrB"/>
</dbReference>
<name>A0A1T4TS35_9BACT</name>
<dbReference type="GO" id="GO:0004413">
    <property type="term" value="F:homoserine kinase activity"/>
    <property type="evidence" value="ECO:0007669"/>
    <property type="project" value="TreeGrafter"/>
</dbReference>
<keyword evidence="3" id="KW-0808">Transferase</keyword>
<gene>
    <name evidence="3" type="ORF">SAMN04488128_106147</name>
</gene>
<accession>A0A1T4TS35</accession>
<evidence type="ECO:0000313" key="4">
    <source>
        <dbReference type="Proteomes" id="UP000190367"/>
    </source>
</evidence>
<dbReference type="InterPro" id="IPR002575">
    <property type="entry name" value="Aminoglycoside_PTrfase"/>
</dbReference>
<dbReference type="SUPFAM" id="SSF56112">
    <property type="entry name" value="Protein kinase-like (PK-like)"/>
    <property type="match status" value="1"/>
</dbReference>
<keyword evidence="3" id="KW-0418">Kinase</keyword>
<comment type="similarity">
    <text evidence="1">Belongs to the pseudomonas-type ThrB family.</text>
</comment>
<dbReference type="AlphaFoldDB" id="A0A1T4TS35"/>
<evidence type="ECO:0000259" key="2">
    <source>
        <dbReference type="Pfam" id="PF01636"/>
    </source>
</evidence>
<evidence type="ECO:0000313" key="3">
    <source>
        <dbReference type="EMBL" id="SKA43242.1"/>
    </source>
</evidence>
<dbReference type="Proteomes" id="UP000190367">
    <property type="component" value="Unassembled WGS sequence"/>
</dbReference>
<sequence>MLSVFYPPSVEDGYLYSMRTVFPATYSTLCPTALSAFLSEKYALKNVQCELLVRGVGDTYLVQSPGDRFILRVYRSSHRSLPQIQEEVALLQALKAAEVSVSHPLQDKAGETVQRLNAVEGERCAVLFSYAPGHPVRMLNDQQLYLLGREMARFHQVSAAFGAGKTRWTFNEDSMFVRPLAQLQPFFANNAADYTWLQQAAATAAAKLSATKGLSMGYCHFDFLPKNMHFDTNGITLFDFDFMGYGWLANDIASFWQYLALEVYTKRMTQEEADRQYHLLLDAYREHRPLNERELEAIPFISLGWWLFYMGFHTTHDQFHAFVQPGHLKLFTGLLRHLADTHWK</sequence>
<dbReference type="Pfam" id="PF01636">
    <property type="entry name" value="APH"/>
    <property type="match status" value="1"/>
</dbReference>
<proteinExistence type="inferred from homology"/>
<dbReference type="Gene3D" id="3.30.200.20">
    <property type="entry name" value="Phosphorylase Kinase, domain 1"/>
    <property type="match status" value="1"/>
</dbReference>
<feature type="domain" description="Aminoglycoside phosphotransferase" evidence="2">
    <location>
        <begin position="58"/>
        <end position="288"/>
    </location>
</feature>
<dbReference type="Gene3D" id="3.90.1200.10">
    <property type="match status" value="1"/>
</dbReference>
<organism evidence="3 4">
    <name type="scientific">Chitinophaga eiseniae</name>
    <dbReference type="NCBI Taxonomy" id="634771"/>
    <lineage>
        <taxon>Bacteria</taxon>
        <taxon>Pseudomonadati</taxon>
        <taxon>Bacteroidota</taxon>
        <taxon>Chitinophagia</taxon>
        <taxon>Chitinophagales</taxon>
        <taxon>Chitinophagaceae</taxon>
        <taxon>Chitinophaga</taxon>
    </lineage>
</organism>
<evidence type="ECO:0000256" key="1">
    <source>
        <dbReference type="ARBA" id="ARBA00038240"/>
    </source>
</evidence>